<proteinExistence type="predicted"/>
<evidence type="ECO:0000313" key="1">
    <source>
        <dbReference type="EMBL" id="ELS57321.1"/>
    </source>
</evidence>
<gene>
    <name evidence="1" type="ORF">STVIR_1762</name>
</gene>
<organism evidence="1 2">
    <name type="scientific">Streptomyces viridochromogenes Tue57</name>
    <dbReference type="NCBI Taxonomy" id="1160705"/>
    <lineage>
        <taxon>Bacteria</taxon>
        <taxon>Bacillati</taxon>
        <taxon>Actinomycetota</taxon>
        <taxon>Actinomycetes</taxon>
        <taxon>Kitasatosporales</taxon>
        <taxon>Streptomycetaceae</taxon>
        <taxon>Streptomyces</taxon>
    </lineage>
</organism>
<dbReference type="PATRIC" id="fig|1160705.3.peg.1759"/>
<reference evidence="1 2" key="1">
    <citation type="journal article" date="2013" name="Genome Announc.">
        <title>Draft Genome Sequence of Streptomyces viridochromogenes Strain Tu57, Producer of Avilamycin.</title>
        <authorList>
            <person name="Gruning B.A."/>
            <person name="Erxleben A."/>
            <person name="Hahnlein A."/>
            <person name="Gunther S."/>
        </authorList>
    </citation>
    <scope>NUCLEOTIDE SEQUENCE [LARGE SCALE GENOMIC DNA]</scope>
    <source>
        <strain evidence="1 2">Tue57</strain>
    </source>
</reference>
<name>L8PID1_STRVR</name>
<comment type="caution">
    <text evidence="1">The sequence shown here is derived from an EMBL/GenBank/DDBJ whole genome shotgun (WGS) entry which is preliminary data.</text>
</comment>
<dbReference type="EMBL" id="AMLP01000061">
    <property type="protein sequence ID" value="ELS57321.1"/>
    <property type="molecule type" value="Genomic_DNA"/>
</dbReference>
<dbReference type="Proteomes" id="UP000011205">
    <property type="component" value="Unassembled WGS sequence"/>
</dbReference>
<evidence type="ECO:0000313" key="2">
    <source>
        <dbReference type="Proteomes" id="UP000011205"/>
    </source>
</evidence>
<accession>L8PID1</accession>
<dbReference type="AlphaFoldDB" id="L8PID1"/>
<sequence>MFENTTAEIEEVDIEVGFIIGSTCCSLEMEEDDLDVAAEETETV</sequence>
<dbReference type="NCBIfam" id="NF033416">
    <property type="entry name" value="YM-216391_RiPP"/>
    <property type="match status" value="1"/>
</dbReference>
<dbReference type="RefSeq" id="WP_003997107.1">
    <property type="nucleotide sequence ID" value="NZ_AMLP01000061.1"/>
</dbReference>
<protein>
    <submittedName>
        <fullName evidence="1">Uncharacterized protein</fullName>
    </submittedName>
</protein>